<dbReference type="InterPro" id="IPR026960">
    <property type="entry name" value="RVT-Znf"/>
</dbReference>
<feature type="domain" description="Reverse transcriptase zinc-binding" evidence="1">
    <location>
        <begin position="345"/>
        <end position="405"/>
    </location>
</feature>
<dbReference type="Proteomes" id="UP001341281">
    <property type="component" value="Chromosome 10"/>
</dbReference>
<organism evidence="2 3">
    <name type="scientific">Paspalum notatum var. saurae</name>
    <dbReference type="NCBI Taxonomy" id="547442"/>
    <lineage>
        <taxon>Eukaryota</taxon>
        <taxon>Viridiplantae</taxon>
        <taxon>Streptophyta</taxon>
        <taxon>Embryophyta</taxon>
        <taxon>Tracheophyta</taxon>
        <taxon>Spermatophyta</taxon>
        <taxon>Magnoliopsida</taxon>
        <taxon>Liliopsida</taxon>
        <taxon>Poales</taxon>
        <taxon>Poaceae</taxon>
        <taxon>PACMAD clade</taxon>
        <taxon>Panicoideae</taxon>
        <taxon>Andropogonodae</taxon>
        <taxon>Paspaleae</taxon>
        <taxon>Paspalinae</taxon>
        <taxon>Paspalum</taxon>
    </lineage>
</organism>
<name>A0AAQ3XG26_PASNO</name>
<accession>A0AAQ3XG26</accession>
<sequence>MPCSAAAAAATRRSTSRGIGGAATFSHASLVGSVDPFSPDLIDDDLSILQYADDTIFFFQDDPVQAKNLKILLCVFEQLSGLKINFHKNELYCFGKANDHVDQYAQILGCGVGKYPFKYLGIPMNFRKLTNKDWRTVEERFQKKLSSWKGKLLSYCGRLVLINSVLSSLAMYTMSFFEIPKGICKKLDFFRSGFFWQGDNHRKKYRLTKWGLLCLPKDQGGLGILNLEAQNTCLLSKWLYKLINEDGIWQQLFKKKYLKNKTIAEVFWKPEDSHFWSGLMKVKDRFMDLSTFQVHNGLQTRFWEDKALVGDKLIKWNDLVARVAFVQLDGHHDKAIWSLTKHGYFTVKSLYNFLVDQSALPLNKKLWKLKLPLKIKIFVWFLMKGVILTKDNLKKRNWNGDDGCYSNMRPLLCVGASAIGYILDKVLESTSKGGWQKLFEVGIPLVRDGGFRGVRKEWLARRHGAMNPDTKLLQIAQRFTDVDHRLEDLRLTDVDLKCLPFWIRTSCGEIC</sequence>
<evidence type="ECO:0000259" key="1">
    <source>
        <dbReference type="Pfam" id="PF13966"/>
    </source>
</evidence>
<dbReference type="InterPro" id="IPR043502">
    <property type="entry name" value="DNA/RNA_pol_sf"/>
</dbReference>
<keyword evidence="3" id="KW-1185">Reference proteome</keyword>
<gene>
    <name evidence="2" type="ORF">U9M48_042332</name>
</gene>
<dbReference type="PANTHER" id="PTHR33116">
    <property type="entry name" value="REVERSE TRANSCRIPTASE ZINC-BINDING DOMAIN-CONTAINING PROTEIN-RELATED-RELATED"/>
    <property type="match status" value="1"/>
</dbReference>
<evidence type="ECO:0000313" key="2">
    <source>
        <dbReference type="EMBL" id="WVZ96731.1"/>
    </source>
</evidence>
<proteinExistence type="predicted"/>
<dbReference type="EMBL" id="CP144754">
    <property type="protein sequence ID" value="WVZ96731.1"/>
    <property type="molecule type" value="Genomic_DNA"/>
</dbReference>
<protein>
    <recommendedName>
        <fullName evidence="1">Reverse transcriptase zinc-binding domain-containing protein</fullName>
    </recommendedName>
</protein>
<dbReference type="PANTHER" id="PTHR33116:SF87">
    <property type="entry name" value="OS01G0158850 PROTEIN"/>
    <property type="match status" value="1"/>
</dbReference>
<dbReference type="AlphaFoldDB" id="A0AAQ3XG26"/>
<dbReference type="SUPFAM" id="SSF56672">
    <property type="entry name" value="DNA/RNA polymerases"/>
    <property type="match status" value="1"/>
</dbReference>
<evidence type="ECO:0000313" key="3">
    <source>
        <dbReference type="Proteomes" id="UP001341281"/>
    </source>
</evidence>
<dbReference type="Pfam" id="PF13966">
    <property type="entry name" value="zf-RVT"/>
    <property type="match status" value="1"/>
</dbReference>
<reference evidence="2 3" key="1">
    <citation type="submission" date="2024-02" db="EMBL/GenBank/DDBJ databases">
        <title>High-quality chromosome-scale genome assembly of Pensacola bahiagrass (Paspalum notatum Flugge var. saurae).</title>
        <authorList>
            <person name="Vega J.M."/>
            <person name="Podio M."/>
            <person name="Orjuela J."/>
            <person name="Siena L.A."/>
            <person name="Pessino S.C."/>
            <person name="Combes M.C."/>
            <person name="Mariac C."/>
            <person name="Albertini E."/>
            <person name="Pupilli F."/>
            <person name="Ortiz J.P.A."/>
            <person name="Leblanc O."/>
        </authorList>
    </citation>
    <scope>NUCLEOTIDE SEQUENCE [LARGE SCALE GENOMIC DNA]</scope>
    <source>
        <strain evidence="2">R1</strain>
        <tissue evidence="2">Leaf</tissue>
    </source>
</reference>